<proteinExistence type="predicted"/>
<evidence type="ECO:0000313" key="3">
    <source>
        <dbReference type="Proteomes" id="UP000283530"/>
    </source>
</evidence>
<dbReference type="AlphaFoldDB" id="A0A3S3NE61"/>
<name>A0A3S3NE61_9MAGN</name>
<evidence type="ECO:0000313" key="2">
    <source>
        <dbReference type="EMBL" id="RWR85864.1"/>
    </source>
</evidence>
<reference evidence="2 3" key="1">
    <citation type="journal article" date="2019" name="Nat. Plants">
        <title>Stout camphor tree genome fills gaps in understanding of flowering plant genome evolution.</title>
        <authorList>
            <person name="Chaw S.M."/>
            <person name="Liu Y.C."/>
            <person name="Wu Y.W."/>
            <person name="Wang H.Y."/>
            <person name="Lin C.I."/>
            <person name="Wu C.S."/>
            <person name="Ke H.M."/>
            <person name="Chang L.Y."/>
            <person name="Hsu C.Y."/>
            <person name="Yang H.T."/>
            <person name="Sudianto E."/>
            <person name="Hsu M.H."/>
            <person name="Wu K.P."/>
            <person name="Wang L.N."/>
            <person name="Leebens-Mack J.H."/>
            <person name="Tsai I.J."/>
        </authorList>
    </citation>
    <scope>NUCLEOTIDE SEQUENCE [LARGE SCALE GENOMIC DNA]</scope>
    <source>
        <strain evidence="3">cv. Chaw 1501</strain>
        <tissue evidence="2">Young leaves</tissue>
    </source>
</reference>
<accession>A0A3S3NE61</accession>
<organism evidence="2 3">
    <name type="scientific">Cinnamomum micranthum f. kanehirae</name>
    <dbReference type="NCBI Taxonomy" id="337451"/>
    <lineage>
        <taxon>Eukaryota</taxon>
        <taxon>Viridiplantae</taxon>
        <taxon>Streptophyta</taxon>
        <taxon>Embryophyta</taxon>
        <taxon>Tracheophyta</taxon>
        <taxon>Spermatophyta</taxon>
        <taxon>Magnoliopsida</taxon>
        <taxon>Magnoliidae</taxon>
        <taxon>Laurales</taxon>
        <taxon>Lauraceae</taxon>
        <taxon>Cinnamomum</taxon>
    </lineage>
</organism>
<keyword evidence="3" id="KW-1185">Reference proteome</keyword>
<dbReference type="Proteomes" id="UP000283530">
    <property type="component" value="Unassembled WGS sequence"/>
</dbReference>
<evidence type="ECO:0000256" key="1">
    <source>
        <dbReference type="SAM" id="MobiDB-lite"/>
    </source>
</evidence>
<gene>
    <name evidence="2" type="ORF">CKAN_01474000</name>
</gene>
<comment type="caution">
    <text evidence="2">The sequence shown here is derived from an EMBL/GenBank/DDBJ whole genome shotgun (WGS) entry which is preliminary data.</text>
</comment>
<dbReference type="EMBL" id="QPKB01000005">
    <property type="protein sequence ID" value="RWR85864.1"/>
    <property type="molecule type" value="Genomic_DNA"/>
</dbReference>
<protein>
    <submittedName>
        <fullName evidence="2">Uncharacterized protein</fullName>
    </submittedName>
</protein>
<feature type="compositionally biased region" description="Polar residues" evidence="1">
    <location>
        <begin position="1"/>
        <end position="13"/>
    </location>
</feature>
<feature type="region of interest" description="Disordered" evidence="1">
    <location>
        <begin position="1"/>
        <end position="28"/>
    </location>
</feature>
<sequence>MASESVSESNAGSCASDPSPGDLTHTTRKGVVPRRCLVSGALSRLGFPQIPKKGLFPSSKVRDFFCSFVKGTAVIVESGFDRVVFCAGG</sequence>